<keyword evidence="1" id="KW-0808">Transferase</keyword>
<dbReference type="AlphaFoldDB" id="A0A644VXE4"/>
<dbReference type="SMART" id="SM00563">
    <property type="entry name" value="PlsC"/>
    <property type="match status" value="1"/>
</dbReference>
<dbReference type="InterPro" id="IPR002123">
    <property type="entry name" value="Plipid/glycerol_acylTrfase"/>
</dbReference>
<sequence>MQKLSRWILRIAGWKLTLTTAEPPKSVVCVAPHTSNWDFIIGKLSYWAVNRQSSFLIKKSWFVFPFNYMFKSMGGVPVDRSKATSVTEQMAKEFEKRTHFHLAVTPEGTRSLRKKWKMGFYHIAMKAKVPIELAYIDYKKKEMGIKEVFMPTGDETADMLHIREYYKNVTPRFPEKFYKNF</sequence>
<dbReference type="EMBL" id="VSSQ01000494">
    <property type="protein sequence ID" value="MPL96091.1"/>
    <property type="molecule type" value="Genomic_DNA"/>
</dbReference>
<evidence type="ECO:0000259" key="3">
    <source>
        <dbReference type="SMART" id="SM00563"/>
    </source>
</evidence>
<dbReference type="SUPFAM" id="SSF69593">
    <property type="entry name" value="Glycerol-3-phosphate (1)-acyltransferase"/>
    <property type="match status" value="1"/>
</dbReference>
<evidence type="ECO:0000256" key="1">
    <source>
        <dbReference type="ARBA" id="ARBA00022679"/>
    </source>
</evidence>
<organism evidence="4">
    <name type="scientific">bioreactor metagenome</name>
    <dbReference type="NCBI Taxonomy" id="1076179"/>
    <lineage>
        <taxon>unclassified sequences</taxon>
        <taxon>metagenomes</taxon>
        <taxon>ecological metagenomes</taxon>
    </lineage>
</organism>
<evidence type="ECO:0000313" key="4">
    <source>
        <dbReference type="EMBL" id="MPL96091.1"/>
    </source>
</evidence>
<keyword evidence="2" id="KW-0012">Acyltransferase</keyword>
<dbReference type="GO" id="GO:0003841">
    <property type="term" value="F:1-acylglycerol-3-phosphate O-acyltransferase activity"/>
    <property type="evidence" value="ECO:0007669"/>
    <property type="project" value="TreeGrafter"/>
</dbReference>
<accession>A0A644VXE4</accession>
<name>A0A644VXE4_9ZZZZ</name>
<dbReference type="PANTHER" id="PTHR10434:SF9">
    <property type="entry name" value="PHOSPHOLIPID_GLYCEROL ACYLTRANSFERASE DOMAIN-CONTAINING PROTEIN"/>
    <property type="match status" value="1"/>
</dbReference>
<comment type="caution">
    <text evidence="4">The sequence shown here is derived from an EMBL/GenBank/DDBJ whole genome shotgun (WGS) entry which is preliminary data.</text>
</comment>
<evidence type="ECO:0000256" key="2">
    <source>
        <dbReference type="ARBA" id="ARBA00023315"/>
    </source>
</evidence>
<proteinExistence type="predicted"/>
<gene>
    <name evidence="4" type="ORF">SDC9_42266</name>
</gene>
<feature type="domain" description="Phospholipid/glycerol acyltransferase" evidence="3">
    <location>
        <begin position="27"/>
        <end position="139"/>
    </location>
</feature>
<dbReference type="CDD" id="cd07988">
    <property type="entry name" value="LPLAT_ABO13168-like"/>
    <property type="match status" value="1"/>
</dbReference>
<dbReference type="GO" id="GO:0006654">
    <property type="term" value="P:phosphatidic acid biosynthetic process"/>
    <property type="evidence" value="ECO:0007669"/>
    <property type="project" value="TreeGrafter"/>
</dbReference>
<dbReference type="PANTHER" id="PTHR10434">
    <property type="entry name" value="1-ACYL-SN-GLYCEROL-3-PHOSPHATE ACYLTRANSFERASE"/>
    <property type="match status" value="1"/>
</dbReference>
<protein>
    <recommendedName>
        <fullName evidence="3">Phospholipid/glycerol acyltransferase domain-containing protein</fullName>
    </recommendedName>
</protein>
<reference evidence="4" key="1">
    <citation type="submission" date="2019-08" db="EMBL/GenBank/DDBJ databases">
        <authorList>
            <person name="Kucharzyk K."/>
            <person name="Murdoch R.W."/>
            <person name="Higgins S."/>
            <person name="Loffler F."/>
        </authorList>
    </citation>
    <scope>NUCLEOTIDE SEQUENCE</scope>
</reference>
<dbReference type="Pfam" id="PF01553">
    <property type="entry name" value="Acyltransferase"/>
    <property type="match status" value="1"/>
</dbReference>